<dbReference type="Proteomes" id="UP001519460">
    <property type="component" value="Unassembled WGS sequence"/>
</dbReference>
<dbReference type="InterPro" id="IPR036291">
    <property type="entry name" value="NAD(P)-bd_dom_sf"/>
</dbReference>
<reference evidence="2 3" key="1">
    <citation type="journal article" date="2023" name="Sci. Data">
        <title>Genome assembly of the Korean intertidal mud-creeper Batillaria attramentaria.</title>
        <authorList>
            <person name="Patra A.K."/>
            <person name="Ho P.T."/>
            <person name="Jun S."/>
            <person name="Lee S.J."/>
            <person name="Kim Y."/>
            <person name="Won Y.J."/>
        </authorList>
    </citation>
    <scope>NUCLEOTIDE SEQUENCE [LARGE SCALE GENOMIC DNA]</scope>
    <source>
        <strain evidence="2">Wonlab-2016</strain>
    </source>
</reference>
<comment type="caution">
    <text evidence="2">The sequence shown here is derived from an EMBL/GenBank/DDBJ whole genome shotgun (WGS) entry which is preliminary data.</text>
</comment>
<keyword evidence="3" id="KW-1185">Reference proteome</keyword>
<feature type="region of interest" description="Disordered" evidence="1">
    <location>
        <begin position="1"/>
        <end position="20"/>
    </location>
</feature>
<protein>
    <recommendedName>
        <fullName evidence="4">3-beta hydroxysteroid dehydrogenase/isomerase domain-containing protein</fullName>
    </recommendedName>
</protein>
<dbReference type="AlphaFoldDB" id="A0ABD0LN34"/>
<sequence length="100" mass="10937">MPVTTRQRAGRGEMSQGSELHVVTGGGGFPGFSLGKKLAEEGHRVRLMDIKEPVWILQKGMEFFKVPSNDMSNYYYTGGSVLGLKGSANKLHPLLLKVCL</sequence>
<proteinExistence type="predicted"/>
<dbReference type="SUPFAM" id="SSF51735">
    <property type="entry name" value="NAD(P)-binding Rossmann-fold domains"/>
    <property type="match status" value="1"/>
</dbReference>
<evidence type="ECO:0000313" key="3">
    <source>
        <dbReference type="Proteomes" id="UP001519460"/>
    </source>
</evidence>
<gene>
    <name evidence="2" type="ORF">BaRGS_00007741</name>
</gene>
<dbReference type="EMBL" id="JACVVK020000034">
    <property type="protein sequence ID" value="KAK7500861.1"/>
    <property type="molecule type" value="Genomic_DNA"/>
</dbReference>
<organism evidence="2 3">
    <name type="scientific">Batillaria attramentaria</name>
    <dbReference type="NCBI Taxonomy" id="370345"/>
    <lineage>
        <taxon>Eukaryota</taxon>
        <taxon>Metazoa</taxon>
        <taxon>Spiralia</taxon>
        <taxon>Lophotrochozoa</taxon>
        <taxon>Mollusca</taxon>
        <taxon>Gastropoda</taxon>
        <taxon>Caenogastropoda</taxon>
        <taxon>Sorbeoconcha</taxon>
        <taxon>Cerithioidea</taxon>
        <taxon>Batillariidae</taxon>
        <taxon>Batillaria</taxon>
    </lineage>
</organism>
<accession>A0ABD0LN34</accession>
<name>A0ABD0LN34_9CAEN</name>
<evidence type="ECO:0000256" key="1">
    <source>
        <dbReference type="SAM" id="MobiDB-lite"/>
    </source>
</evidence>
<evidence type="ECO:0008006" key="4">
    <source>
        <dbReference type="Google" id="ProtNLM"/>
    </source>
</evidence>
<evidence type="ECO:0000313" key="2">
    <source>
        <dbReference type="EMBL" id="KAK7500861.1"/>
    </source>
</evidence>